<accession>A0A915KW64</accession>
<evidence type="ECO:0000313" key="1">
    <source>
        <dbReference type="Proteomes" id="UP000887565"/>
    </source>
</evidence>
<proteinExistence type="predicted"/>
<dbReference type="AlphaFoldDB" id="A0A915KW64"/>
<reference evidence="2" key="1">
    <citation type="submission" date="2022-11" db="UniProtKB">
        <authorList>
            <consortium name="WormBaseParasite"/>
        </authorList>
    </citation>
    <scope>IDENTIFICATION</scope>
</reference>
<dbReference type="WBParaSite" id="nRc.2.0.1.t43177-RA">
    <property type="protein sequence ID" value="nRc.2.0.1.t43177-RA"/>
    <property type="gene ID" value="nRc.2.0.1.g43177"/>
</dbReference>
<keyword evidence="1" id="KW-1185">Reference proteome</keyword>
<evidence type="ECO:0000313" key="2">
    <source>
        <dbReference type="WBParaSite" id="nRc.2.0.1.t43177-RA"/>
    </source>
</evidence>
<dbReference type="Proteomes" id="UP000887565">
    <property type="component" value="Unplaced"/>
</dbReference>
<protein>
    <submittedName>
        <fullName evidence="2">Uncharacterized protein</fullName>
    </submittedName>
</protein>
<sequence>MFKTLAYCNTNFTGCQMLRVFAIFAVFGPPWRFFRGLLDASFRRVQPSFNKNNLDLGSKFHLKQKLFLEYKYLSYNTPNEYIETMKYCLDLETTENNNMLPESIVHHNHKIELTLLEKSESTDNWIETDVHCKGVLLNVTDTAINGLNFRLCNLQRFNKPKDNMQTWYRGRDETEIETNKMMTMMMPITMNFRSLP</sequence>
<organism evidence="1 2">
    <name type="scientific">Romanomermis culicivorax</name>
    <name type="common">Nematode worm</name>
    <dbReference type="NCBI Taxonomy" id="13658"/>
    <lineage>
        <taxon>Eukaryota</taxon>
        <taxon>Metazoa</taxon>
        <taxon>Ecdysozoa</taxon>
        <taxon>Nematoda</taxon>
        <taxon>Enoplea</taxon>
        <taxon>Dorylaimia</taxon>
        <taxon>Mermithida</taxon>
        <taxon>Mermithoidea</taxon>
        <taxon>Mermithidae</taxon>
        <taxon>Romanomermis</taxon>
    </lineage>
</organism>
<name>A0A915KW64_ROMCU</name>